<dbReference type="PANTHER" id="PTHR47691">
    <property type="entry name" value="REGULATOR-RELATED"/>
    <property type="match status" value="1"/>
</dbReference>
<dbReference type="EMBL" id="AMGV01000006">
    <property type="protein sequence ID" value="KEF56250.1"/>
    <property type="molecule type" value="Genomic_DNA"/>
</dbReference>
<evidence type="ECO:0000259" key="2">
    <source>
        <dbReference type="Pfam" id="PF00931"/>
    </source>
</evidence>
<dbReference type="GeneID" id="25282744"/>
<dbReference type="STRING" id="1182545.A0A072PL75"/>
<evidence type="ECO:0000313" key="3">
    <source>
        <dbReference type="EMBL" id="KEF56250.1"/>
    </source>
</evidence>
<feature type="domain" description="NB-ARC" evidence="2">
    <location>
        <begin position="290"/>
        <end position="430"/>
    </location>
</feature>
<evidence type="ECO:0000256" key="1">
    <source>
        <dbReference type="SAM" id="MobiDB-lite"/>
    </source>
</evidence>
<dbReference type="SUPFAM" id="SSF48452">
    <property type="entry name" value="TPR-like"/>
    <property type="match status" value="1"/>
</dbReference>
<dbReference type="AlphaFoldDB" id="A0A072PL75"/>
<dbReference type="InterPro" id="IPR019734">
    <property type="entry name" value="TPR_rpt"/>
</dbReference>
<dbReference type="PRINTS" id="PR00364">
    <property type="entry name" value="DISEASERSIST"/>
</dbReference>
<accession>A0A072PL75</accession>
<dbReference type="SUPFAM" id="SSF52540">
    <property type="entry name" value="P-loop containing nucleoside triphosphate hydrolases"/>
    <property type="match status" value="1"/>
</dbReference>
<dbReference type="VEuPathDB" id="FungiDB:A1O9_07831"/>
<dbReference type="PANTHER" id="PTHR47691:SF3">
    <property type="entry name" value="HTH-TYPE TRANSCRIPTIONAL REGULATOR RV0890C-RELATED"/>
    <property type="match status" value="1"/>
</dbReference>
<dbReference type="SMART" id="SM00028">
    <property type="entry name" value="TPR"/>
    <property type="match status" value="4"/>
</dbReference>
<dbReference type="HOGENOM" id="CLU_296299_0_0_1"/>
<dbReference type="InterPro" id="IPR011990">
    <property type="entry name" value="TPR-like_helical_dom_sf"/>
</dbReference>
<keyword evidence="4" id="KW-1185">Reference proteome</keyword>
<organism evidence="3 4">
    <name type="scientific">Exophiala aquamarina CBS 119918</name>
    <dbReference type="NCBI Taxonomy" id="1182545"/>
    <lineage>
        <taxon>Eukaryota</taxon>
        <taxon>Fungi</taxon>
        <taxon>Dikarya</taxon>
        <taxon>Ascomycota</taxon>
        <taxon>Pezizomycotina</taxon>
        <taxon>Eurotiomycetes</taxon>
        <taxon>Chaetothyriomycetidae</taxon>
        <taxon>Chaetothyriales</taxon>
        <taxon>Herpotrichiellaceae</taxon>
        <taxon>Exophiala</taxon>
    </lineage>
</organism>
<dbReference type="RefSeq" id="XP_013258840.1">
    <property type="nucleotide sequence ID" value="XM_013403386.1"/>
</dbReference>
<dbReference type="GO" id="GO:0043531">
    <property type="term" value="F:ADP binding"/>
    <property type="evidence" value="ECO:0007669"/>
    <property type="project" value="InterPro"/>
</dbReference>
<reference evidence="3 4" key="1">
    <citation type="submission" date="2013-03" db="EMBL/GenBank/DDBJ databases">
        <title>The Genome Sequence of Exophiala aquamarina CBS 119918.</title>
        <authorList>
            <consortium name="The Broad Institute Genomics Platform"/>
            <person name="Cuomo C."/>
            <person name="de Hoog S."/>
            <person name="Gorbushina A."/>
            <person name="Walker B."/>
            <person name="Young S.K."/>
            <person name="Zeng Q."/>
            <person name="Gargeya S."/>
            <person name="Fitzgerald M."/>
            <person name="Haas B."/>
            <person name="Abouelleil A."/>
            <person name="Allen A.W."/>
            <person name="Alvarado L."/>
            <person name="Arachchi H.M."/>
            <person name="Berlin A.M."/>
            <person name="Chapman S.B."/>
            <person name="Gainer-Dewar J."/>
            <person name="Goldberg J."/>
            <person name="Griggs A."/>
            <person name="Gujja S."/>
            <person name="Hansen M."/>
            <person name="Howarth C."/>
            <person name="Imamovic A."/>
            <person name="Ireland A."/>
            <person name="Larimer J."/>
            <person name="McCowan C."/>
            <person name="Murphy C."/>
            <person name="Pearson M."/>
            <person name="Poon T.W."/>
            <person name="Priest M."/>
            <person name="Roberts A."/>
            <person name="Saif S."/>
            <person name="Shea T."/>
            <person name="Sisk P."/>
            <person name="Sykes S."/>
            <person name="Wortman J."/>
            <person name="Nusbaum C."/>
            <person name="Birren B."/>
        </authorList>
    </citation>
    <scope>NUCLEOTIDE SEQUENCE [LARGE SCALE GENOMIC DNA]</scope>
    <source>
        <strain evidence="3 4">CBS 119918</strain>
    </source>
</reference>
<dbReference type="Gene3D" id="1.25.40.10">
    <property type="entry name" value="Tetratricopeptide repeat domain"/>
    <property type="match status" value="2"/>
</dbReference>
<feature type="compositionally biased region" description="Polar residues" evidence="1">
    <location>
        <begin position="1"/>
        <end position="14"/>
    </location>
</feature>
<dbReference type="Gene3D" id="3.40.50.300">
    <property type="entry name" value="P-loop containing nucleotide triphosphate hydrolases"/>
    <property type="match status" value="1"/>
</dbReference>
<gene>
    <name evidence="3" type="ORF">A1O9_07831</name>
</gene>
<comment type="caution">
    <text evidence="3">The sequence shown here is derived from an EMBL/GenBank/DDBJ whole genome shotgun (WGS) entry which is preliminary data.</text>
</comment>
<name>A0A072PL75_9EURO</name>
<proteinExistence type="predicted"/>
<dbReference type="OrthoDB" id="6161812at2759"/>
<feature type="region of interest" description="Disordered" evidence="1">
    <location>
        <begin position="1"/>
        <end position="33"/>
    </location>
</feature>
<dbReference type="InterPro" id="IPR027417">
    <property type="entry name" value="P-loop_NTPase"/>
</dbReference>
<dbReference type="Proteomes" id="UP000027920">
    <property type="component" value="Unassembled WGS sequence"/>
</dbReference>
<dbReference type="Pfam" id="PF00931">
    <property type="entry name" value="NB-ARC"/>
    <property type="match status" value="1"/>
</dbReference>
<evidence type="ECO:0000313" key="4">
    <source>
        <dbReference type="Proteomes" id="UP000027920"/>
    </source>
</evidence>
<dbReference type="InterPro" id="IPR002182">
    <property type="entry name" value="NB-ARC"/>
</dbReference>
<sequence length="1019" mass="116459">MTQIKKSTADSNLPTRPLASSSSSVGNTTSDPSTADIKSLVEQWTEIFEECLQKLSDGERKKLHAFDRENLATSLGHDFREWKLPDSVTIDVRPFFEHAKILVQKLQEALKLPGQQPQLKSELLDGGGYIILWVSTVWTLKFEAEVEQNSSADQEAVKKARSLLKFVVDHISNLHTLTSVPLEQYSRPLTESCIAIIQLLSISTVYFGKHALDPNTLEKKLRIPQDRFHQDMEEAIKALQIRMQFLSSDSESITTQPLDKSALPKSDPVWMNTPSLQHGRFVGRERDLESVEKFFSDFQRSKGPSVAMFYGMGGVGKTTLAMQYYETQRTDSSSHPRYSYGFWINAESQYSVDQSLHDMALSLRLPVSNAQEAYVEVMRWLNTKANKHQWLIVLDNVDVTDPDEKRSKEKIEMFQKLMPTGSGHVIVTTRYFFQHAIIRGFHILKLDPEESLLVFNTYRRLYNSSVDTSTEEEHSRELLERFDGLPLAMKVAARYINDLGGVKIFLDEYVALEDEFLEENDSMSLHQKLNTIWELPFTRLSNESYSNARKLFGILCLMAADDIPVQELFSPNQALDADFKFLESGSRLERMKSLRGLRDLGLIDVDNLSSNSATIHRVLSAAFRNSTHGLQSADALQLAADTAAIILNRLFPKHEGSNPLWEKWDMCSKYMKHIEALVQIFEESEQKSTITGRRKLKSSKAMDELMKSCSWYQVELGKASGALKLLDFAEKISLDKESKEYATICQGYACVYLQLNHLKECEKWNKECLRIRQIHLDENDPDIANCRSNLANLFTAIGQFEDARNLISLAMKPLSEDRREDRSYLAMRWMMMGRTYLRERQLDDAERWFDKARPVLESLNAAFMLLFLAVDQGNLALQRKQFQEALKYFESGQTAAERDQAKHPIAGVLSYKTSLAYFHLGDYAAARKGLDEVIERARLDHLSGACKLSGQEPRALRLKAQIFAQDPKATDAERVEVLELEERATRLKNELSLTNRGIHVKLPETEQEEFDRLLSGYYQ</sequence>
<protein>
    <recommendedName>
        <fullName evidence="2">NB-ARC domain-containing protein</fullName>
    </recommendedName>
</protein>